<evidence type="ECO:0000313" key="1">
    <source>
        <dbReference type="EMBL" id="GIZ91028.1"/>
    </source>
</evidence>
<evidence type="ECO:0000313" key="4">
    <source>
        <dbReference type="Proteomes" id="UP000887228"/>
    </source>
</evidence>
<organism evidence="1 3">
    <name type="scientific">Aquipseudomonas alcaligenes</name>
    <name type="common">Pseudomonas alcaligenes</name>
    <dbReference type="NCBI Taxonomy" id="43263"/>
    <lineage>
        <taxon>Bacteria</taxon>
        <taxon>Pseudomonadati</taxon>
        <taxon>Pseudomonadota</taxon>
        <taxon>Gammaproteobacteria</taxon>
        <taxon>Pseudomonadales</taxon>
        <taxon>Pseudomonadaceae</taxon>
        <taxon>Aquipseudomonas</taxon>
    </lineage>
</organism>
<dbReference type="Proteomes" id="UP000887228">
    <property type="component" value="Unassembled WGS sequence"/>
</dbReference>
<accession>A0AA37CIZ4</accession>
<dbReference type="AlphaFoldDB" id="A0AA37CIZ4"/>
<protein>
    <submittedName>
        <fullName evidence="1">Uncharacterized protein</fullName>
    </submittedName>
</protein>
<reference evidence="1 4" key="1">
    <citation type="submission" date="2021-07" db="EMBL/GenBank/DDBJ databases">
        <title>Whole genome sequencing of carbapenem-resistant Pseudomonas spp. isolated in Japan.</title>
        <authorList>
            <person name="Suzuki M."/>
            <person name="Maehana S."/>
            <person name="Kitasato H."/>
        </authorList>
    </citation>
    <scope>NUCLEOTIDE SEQUENCE</scope>
    <source>
        <strain evidence="1">KAM435</strain>
        <strain evidence="2 4">KAM436</strain>
    </source>
</reference>
<gene>
    <name evidence="1" type="ORF">KAM435_43550</name>
    <name evidence="2" type="ORF">KAM436_43530</name>
</gene>
<dbReference type="Proteomes" id="UP000887212">
    <property type="component" value="Unassembled WGS sequence"/>
</dbReference>
<sequence>MANKRNILAQGDRDGACFLYSIANAVTLLTNKPISQAKWNNFTKNIPVRIDDFMNGNGTGRFDDNHAIFETIAKKLIETLDVQATVSSTNNLISAKTLRNEITDNSVIVTAISNGKHWVAVSDVINNTIYMACSAEALENLNNYQENTTKNLGRLYNAENTFPNLNIYKNYGLKIELLRTA</sequence>
<proteinExistence type="predicted"/>
<evidence type="ECO:0000313" key="3">
    <source>
        <dbReference type="Proteomes" id="UP000887212"/>
    </source>
</evidence>
<name>A0AA37CIZ4_AQUAC</name>
<dbReference type="EMBL" id="BPMT01000068">
    <property type="protein sequence ID" value="GIZ95385.1"/>
    <property type="molecule type" value="Genomic_DNA"/>
</dbReference>
<evidence type="ECO:0000313" key="2">
    <source>
        <dbReference type="EMBL" id="GIZ95385.1"/>
    </source>
</evidence>
<dbReference type="EMBL" id="BPMS01000070">
    <property type="protein sequence ID" value="GIZ91028.1"/>
    <property type="molecule type" value="Genomic_DNA"/>
</dbReference>
<comment type="caution">
    <text evidence="1">The sequence shown here is derived from an EMBL/GenBank/DDBJ whole genome shotgun (WGS) entry which is preliminary data.</text>
</comment>
<dbReference type="RefSeq" id="WP_203792199.1">
    <property type="nucleotide sequence ID" value="NZ_AP024354.1"/>
</dbReference>